<dbReference type="InterPro" id="IPR029063">
    <property type="entry name" value="SAM-dependent_MTases_sf"/>
</dbReference>
<dbReference type="Gene3D" id="3.40.50.150">
    <property type="entry name" value="Vaccinia Virus protein VP39"/>
    <property type="match status" value="1"/>
</dbReference>
<feature type="region of interest" description="Disordered" evidence="1">
    <location>
        <begin position="879"/>
        <end position="959"/>
    </location>
</feature>
<feature type="compositionally biased region" description="Low complexity" evidence="1">
    <location>
        <begin position="529"/>
        <end position="538"/>
    </location>
</feature>
<comment type="caution">
    <text evidence="3">The sequence shown here is derived from an EMBL/GenBank/DDBJ whole genome shotgun (WGS) entry which is preliminary data.</text>
</comment>
<dbReference type="Proteomes" id="UP001465976">
    <property type="component" value="Unassembled WGS sequence"/>
</dbReference>
<feature type="compositionally biased region" description="Basic and acidic residues" evidence="1">
    <location>
        <begin position="924"/>
        <end position="934"/>
    </location>
</feature>
<dbReference type="Pfam" id="PF13649">
    <property type="entry name" value="Methyltransf_25"/>
    <property type="match status" value="1"/>
</dbReference>
<name>A0ABR3FYZ1_9AGAR</name>
<feature type="region of interest" description="Disordered" evidence="1">
    <location>
        <begin position="1084"/>
        <end position="1135"/>
    </location>
</feature>
<feature type="region of interest" description="Disordered" evidence="1">
    <location>
        <begin position="1"/>
        <end position="196"/>
    </location>
</feature>
<dbReference type="InterPro" id="IPR041698">
    <property type="entry name" value="Methyltransf_25"/>
</dbReference>
<evidence type="ECO:0000256" key="1">
    <source>
        <dbReference type="SAM" id="MobiDB-lite"/>
    </source>
</evidence>
<feature type="compositionally biased region" description="Low complexity" evidence="1">
    <location>
        <begin position="582"/>
        <end position="593"/>
    </location>
</feature>
<dbReference type="SUPFAM" id="SSF53335">
    <property type="entry name" value="S-adenosyl-L-methionine-dependent methyltransferases"/>
    <property type="match status" value="1"/>
</dbReference>
<proteinExistence type="predicted"/>
<feature type="compositionally biased region" description="Low complexity" evidence="1">
    <location>
        <begin position="612"/>
        <end position="625"/>
    </location>
</feature>
<feature type="compositionally biased region" description="Polar residues" evidence="1">
    <location>
        <begin position="1170"/>
        <end position="1187"/>
    </location>
</feature>
<evidence type="ECO:0000259" key="2">
    <source>
        <dbReference type="Pfam" id="PF13649"/>
    </source>
</evidence>
<feature type="compositionally biased region" description="Basic and acidic residues" evidence="1">
    <location>
        <begin position="712"/>
        <end position="721"/>
    </location>
</feature>
<reference evidence="3 4" key="1">
    <citation type="submission" date="2024-02" db="EMBL/GenBank/DDBJ databases">
        <title>A draft genome for the cacao thread blight pathogen Marasmius crinis-equi.</title>
        <authorList>
            <person name="Cohen S.P."/>
            <person name="Baruah I.K."/>
            <person name="Amoako-Attah I."/>
            <person name="Bukari Y."/>
            <person name="Meinhardt L.W."/>
            <person name="Bailey B.A."/>
        </authorList>
    </citation>
    <scope>NUCLEOTIDE SEQUENCE [LARGE SCALE GENOMIC DNA]</scope>
    <source>
        <strain evidence="3 4">GH-76</strain>
    </source>
</reference>
<feature type="compositionally biased region" description="Low complexity" evidence="1">
    <location>
        <begin position="679"/>
        <end position="706"/>
    </location>
</feature>
<feature type="region of interest" description="Disordered" evidence="1">
    <location>
        <begin position="649"/>
        <end position="745"/>
    </location>
</feature>
<feature type="region of interest" description="Disordered" evidence="1">
    <location>
        <begin position="559"/>
        <end position="633"/>
    </location>
</feature>
<feature type="compositionally biased region" description="Pro residues" evidence="1">
    <location>
        <begin position="722"/>
        <end position="734"/>
    </location>
</feature>
<dbReference type="InterPro" id="IPR039191">
    <property type="entry name" value="Nopp140-like"/>
</dbReference>
<dbReference type="PANTHER" id="PTHR23216:SF1">
    <property type="entry name" value="NUCLEOLAR AND COILED-BODY PHOSPHOPROTEIN 1"/>
    <property type="match status" value="1"/>
</dbReference>
<gene>
    <name evidence="3" type="ORF">V5O48_001314</name>
</gene>
<feature type="compositionally biased region" description="Basic and acidic residues" evidence="1">
    <location>
        <begin position="120"/>
        <end position="161"/>
    </location>
</feature>
<keyword evidence="4" id="KW-1185">Reference proteome</keyword>
<feature type="compositionally biased region" description="Polar residues" evidence="1">
    <location>
        <begin position="665"/>
        <end position="678"/>
    </location>
</feature>
<protein>
    <recommendedName>
        <fullName evidence="2">Methyltransferase domain-containing protein</fullName>
    </recommendedName>
</protein>
<accession>A0ABR3FYZ1</accession>
<sequence>MFMGMDNVTVDDATSSGYNPYDQYSAPLLPTPPNSADPYSPIFLLSPPPSTSYKRKSHYKTFSQAQLLTPPDSAGLPPEQNETESKALRPTKLSRPRSFLHIPRSHSKPRPVSSMGFISSKKDKEKVKEEKKEEKKEKKSKEKGKGKEKEKKSEEVSHVEEWADGTVSRAKFSFHRPSSSSSSSSMKPAKDKTLKKKRSVARLLMLASSEPPPTVILPPEPNNRLRITPVSTAALVSSSYEEKPGPLLVPVVLNDEEGGDEEGRYTYAVEHRDSIFSTKFRMKNRWSIQHGMRMHPHGSDAIYMQSYEHMSMEKLNSNGTPSFHDYSKLGESPPSCVLDMACGQGFWLLQAATQWPNSKIVGLDIVDVTLPRVKSRDNIEFIGGNFLHYALPFPSNSFDYVRIANASLAIPFDKWEFVLNQVQRVLTRGGRLEIIDDQFIYPYANPNRITPHATSPSISSHIDEHLPSTPLYLDAPAVLSSGRSGFDVDGDDDVNAGSDVELEPHHEARTLPVVADVAADQNGSRRPRSSSLLLGPRPNVRPLSLPADAWRRRLGVDDNEAVVPITPPSSDDSEDENEPQTNSNSSSSPSDSSSSDDEDYGQEVEVKLPFEGVPVPSPNVSGPRPNARPMNMDGVRWKNRLSFSLWQASATGDSSSSSEELSPSKDLTSAKSETSNRISTGSTTSSSDSSCSTYSSAGTASTAATSVEAEDEPKVSVEAPRRPPAPVRPLPLTPPSLEDLTDVPPTPTVVIDDCDFVASPEEENEEFDELDSDPDDLFSDLLDHNNIRPPTPMTAATVRPSYKRNSTDERAAWQAHATHSQELETVFTDMLRNKYGVGPEPSLFLESAMQRIFGEGKAGRVRSMHLMLAPEEFNEYVEDDEEVDHSHSKKEKKKGSVRWGDDHDKDGEKEKEKDKQRMRVLSMDWDKKEKEKQLQRTRALTEPMSSRNSNDSTGSLTLPPGMSAKAATKLGITYSALASATAESRASVIFSSSTSPAEEQKKPKQSPGLLLWPSTLIPVPPAELEMHACKNMHDLLGCKPALAEWVSGYVDENGERVVSDDEFKETMWEYECFRRKRLNLPESLPETDMDANETFSTPLTPARNIEIPTTPRQSSKSPSHAKTMSNSSISSTGTATRQELAGGMFAKEDLTHLRTIRVYEAVKSWRPRPLSQQSEDNSKTPTSASPI</sequence>
<feature type="compositionally biased region" description="Basic and acidic residues" evidence="1">
    <location>
        <begin position="899"/>
        <end position="917"/>
    </location>
</feature>
<dbReference type="PANTHER" id="PTHR23216">
    <property type="entry name" value="NUCLEOLAR AND COILED-BODY PHOSPHOPROTEIN 1"/>
    <property type="match status" value="1"/>
</dbReference>
<feature type="region of interest" description="Disordered" evidence="1">
    <location>
        <begin position="503"/>
        <end position="543"/>
    </location>
</feature>
<feature type="compositionally biased region" description="Polar residues" evidence="1">
    <location>
        <begin position="943"/>
        <end position="956"/>
    </location>
</feature>
<feature type="compositionally biased region" description="Basic residues" evidence="1">
    <location>
        <begin position="887"/>
        <end position="896"/>
    </location>
</feature>
<feature type="region of interest" description="Disordered" evidence="1">
    <location>
        <begin position="1162"/>
        <end position="1187"/>
    </location>
</feature>
<evidence type="ECO:0000313" key="4">
    <source>
        <dbReference type="Proteomes" id="UP001465976"/>
    </source>
</evidence>
<evidence type="ECO:0000313" key="3">
    <source>
        <dbReference type="EMBL" id="KAL0580673.1"/>
    </source>
</evidence>
<dbReference type="EMBL" id="JBAHYK010000025">
    <property type="protein sequence ID" value="KAL0580673.1"/>
    <property type="molecule type" value="Genomic_DNA"/>
</dbReference>
<organism evidence="3 4">
    <name type="scientific">Marasmius crinis-equi</name>
    <dbReference type="NCBI Taxonomy" id="585013"/>
    <lineage>
        <taxon>Eukaryota</taxon>
        <taxon>Fungi</taxon>
        <taxon>Dikarya</taxon>
        <taxon>Basidiomycota</taxon>
        <taxon>Agaricomycotina</taxon>
        <taxon>Agaricomycetes</taxon>
        <taxon>Agaricomycetidae</taxon>
        <taxon>Agaricales</taxon>
        <taxon>Marasmiineae</taxon>
        <taxon>Marasmiaceae</taxon>
        <taxon>Marasmius</taxon>
    </lineage>
</organism>
<feature type="domain" description="Methyltransferase" evidence="2">
    <location>
        <begin position="337"/>
        <end position="430"/>
    </location>
</feature>
<feature type="compositionally biased region" description="Polar residues" evidence="1">
    <location>
        <begin position="1110"/>
        <end position="1135"/>
    </location>
</feature>